<dbReference type="GO" id="GO:0006313">
    <property type="term" value="P:DNA transposition"/>
    <property type="evidence" value="ECO:0007669"/>
    <property type="project" value="InterPro"/>
</dbReference>
<dbReference type="EMBL" id="FOOE01000004">
    <property type="protein sequence ID" value="SFF60550.1"/>
    <property type="molecule type" value="Genomic_DNA"/>
</dbReference>
<gene>
    <name evidence="2" type="ORF">SAMN04487885_10423</name>
</gene>
<dbReference type="AlphaFoldDB" id="A0A1I2K2Z1"/>
<feature type="domain" description="InsA N-terminal zinc ribbon" evidence="1">
    <location>
        <begin position="19"/>
        <end position="47"/>
    </location>
</feature>
<evidence type="ECO:0000313" key="3">
    <source>
        <dbReference type="Proteomes" id="UP000182135"/>
    </source>
</evidence>
<accession>A0A1I2K2Z1</accession>
<dbReference type="Proteomes" id="UP000182135">
    <property type="component" value="Unassembled WGS sequence"/>
</dbReference>
<name>A0A1I2K2Z1_9CLOT</name>
<protein>
    <submittedName>
        <fullName evidence="2">InsA N-terminal domain-containing protein</fullName>
    </submittedName>
</protein>
<dbReference type="eggNOG" id="COG3677">
    <property type="taxonomic scope" value="Bacteria"/>
</dbReference>
<proteinExistence type="predicted"/>
<sequence length="306" mass="35758">MIEAVKTIINMLYTTTLSKCPHCSSESIIKYGKSNIGRQRYRCKQCKKCFSQFTSSPMSYSKKPIESWANYIVLLNQKATLDEGAKASKLCLTTSFYWRHKLLASLTPENSNQRFSKVLQINELILPINNKGNHKNKNIKWRRPRWILNKFVPSVKLFSCVDSAYHRDIIPVAERIDIPNIRRYLMPRVTKGTIIATMNPGRYNISANYKKVIAKRYAFGVDTNKISDECPKENLALKQSDNFKKFIRKMNGISTKYLSFYSKWFMWIQYSGCKENMFLKAIMKNRYKIRFFEISKVNLRGEIVGI</sequence>
<dbReference type="RefSeq" id="WP_027637542.1">
    <property type="nucleotide sequence ID" value="NZ_BAAACD010000006.1"/>
</dbReference>
<reference evidence="2 3" key="1">
    <citation type="submission" date="2016-10" db="EMBL/GenBank/DDBJ databases">
        <authorList>
            <person name="de Groot N.N."/>
        </authorList>
    </citation>
    <scope>NUCLEOTIDE SEQUENCE [LARGE SCALE GENOMIC DNA]</scope>
    <source>
        <strain evidence="2 3">NLAE-zl-G419</strain>
    </source>
</reference>
<dbReference type="OrthoDB" id="15023at2"/>
<organism evidence="2 3">
    <name type="scientific">Clostridium cadaveris</name>
    <dbReference type="NCBI Taxonomy" id="1529"/>
    <lineage>
        <taxon>Bacteria</taxon>
        <taxon>Bacillati</taxon>
        <taxon>Bacillota</taxon>
        <taxon>Clostridia</taxon>
        <taxon>Eubacteriales</taxon>
        <taxon>Clostridiaceae</taxon>
        <taxon>Clostridium</taxon>
    </lineage>
</organism>
<keyword evidence="3" id="KW-1185">Reference proteome</keyword>
<dbReference type="InterPro" id="IPR003220">
    <property type="entry name" value="InsA_N_dom_Znf"/>
</dbReference>
<evidence type="ECO:0000313" key="2">
    <source>
        <dbReference type="EMBL" id="SFF60550.1"/>
    </source>
</evidence>
<dbReference type="Pfam" id="PF03811">
    <property type="entry name" value="Zn_ribbon_InsA"/>
    <property type="match status" value="1"/>
</dbReference>
<evidence type="ECO:0000259" key="1">
    <source>
        <dbReference type="Pfam" id="PF03811"/>
    </source>
</evidence>
<dbReference type="STRING" id="1529.SAMN04487885_10423"/>